<comment type="caution">
    <text evidence="3">The sequence shown here is derived from an EMBL/GenBank/DDBJ whole genome shotgun (WGS) entry which is preliminary data.</text>
</comment>
<evidence type="ECO:0000313" key="4">
    <source>
        <dbReference type="Proteomes" id="UP001295423"/>
    </source>
</evidence>
<gene>
    <name evidence="3" type="ORF">CYCCA115_LOCUS1688</name>
</gene>
<dbReference type="PANTHER" id="PTHR33418">
    <property type="entry name" value="HELICASE-ASSOCIATED"/>
    <property type="match status" value="1"/>
</dbReference>
<keyword evidence="4" id="KW-1185">Reference proteome</keyword>
<feature type="region of interest" description="Disordered" evidence="1">
    <location>
        <begin position="100"/>
        <end position="129"/>
    </location>
</feature>
<evidence type="ECO:0000313" key="3">
    <source>
        <dbReference type="EMBL" id="CAJ1929459.1"/>
    </source>
</evidence>
<dbReference type="AlphaFoldDB" id="A0AAD2FDC0"/>
<sequence length="357" mass="40095">MGLNSPFASYHSPEPPQSYTTSMRPHHAVPESDKNAGPLCVLSNLFGDLPADAFEPVPIGESKKRKPSPLIDASVVLELAFMPYSPEPQPTGNLPCYPTQTDNAASSASNNQFGDRPADPFEPLPIGGRATKTSGPSVLDVSVLDCALELALVAVSKSVSNVRKASAPITASAPMVKRRRILSSKNDDQQPHFRGYQEKQWAEQFEELLNFKNEHGHCLVPHTYPKNQALARWVKRQRYQYKLKAAGKVPFTMTDDRIKKLEAVGFVWNTHAAIWDKRLKQLVEYRNKYGDCNVPSNCQENPKLATWIKCQRRQYKLFWSCNKESSMTLERMNALNDLGFSWKVGSDHSVFNRNPSF</sequence>
<protein>
    <recommendedName>
        <fullName evidence="2">Helicase-associated domain-containing protein</fullName>
    </recommendedName>
</protein>
<dbReference type="Gene3D" id="6.10.140.530">
    <property type="match status" value="2"/>
</dbReference>
<dbReference type="PANTHER" id="PTHR33418:SF1">
    <property type="entry name" value="HELICASE-ASSOCIATED DOMAIN-CONTAINING PROTEIN"/>
    <property type="match status" value="1"/>
</dbReference>
<dbReference type="Proteomes" id="UP001295423">
    <property type="component" value="Unassembled WGS sequence"/>
</dbReference>
<proteinExistence type="predicted"/>
<evidence type="ECO:0000259" key="2">
    <source>
        <dbReference type="Pfam" id="PF03457"/>
    </source>
</evidence>
<organism evidence="3 4">
    <name type="scientific">Cylindrotheca closterium</name>
    <dbReference type="NCBI Taxonomy" id="2856"/>
    <lineage>
        <taxon>Eukaryota</taxon>
        <taxon>Sar</taxon>
        <taxon>Stramenopiles</taxon>
        <taxon>Ochrophyta</taxon>
        <taxon>Bacillariophyta</taxon>
        <taxon>Bacillariophyceae</taxon>
        <taxon>Bacillariophycidae</taxon>
        <taxon>Bacillariales</taxon>
        <taxon>Bacillariaceae</taxon>
        <taxon>Cylindrotheca</taxon>
    </lineage>
</organism>
<reference evidence="3" key="1">
    <citation type="submission" date="2023-08" db="EMBL/GenBank/DDBJ databases">
        <authorList>
            <person name="Audoor S."/>
            <person name="Bilcke G."/>
        </authorList>
    </citation>
    <scope>NUCLEOTIDE SEQUENCE</scope>
</reference>
<name>A0AAD2FDC0_9STRA</name>
<feature type="domain" description="Helicase-associated" evidence="2">
    <location>
        <begin position="273"/>
        <end position="340"/>
    </location>
</feature>
<feature type="domain" description="Helicase-associated" evidence="2">
    <location>
        <begin position="197"/>
        <end position="266"/>
    </location>
</feature>
<accession>A0AAD2FDC0</accession>
<dbReference type="EMBL" id="CAKOGP040000080">
    <property type="protein sequence ID" value="CAJ1929459.1"/>
    <property type="molecule type" value="Genomic_DNA"/>
</dbReference>
<dbReference type="Pfam" id="PF03457">
    <property type="entry name" value="HA"/>
    <property type="match status" value="2"/>
</dbReference>
<evidence type="ECO:0000256" key="1">
    <source>
        <dbReference type="SAM" id="MobiDB-lite"/>
    </source>
</evidence>
<feature type="region of interest" description="Disordered" evidence="1">
    <location>
        <begin position="1"/>
        <end position="35"/>
    </location>
</feature>
<feature type="compositionally biased region" description="Polar residues" evidence="1">
    <location>
        <begin position="100"/>
        <end position="113"/>
    </location>
</feature>
<dbReference type="InterPro" id="IPR005114">
    <property type="entry name" value="Helicase_assoc"/>
</dbReference>